<evidence type="ECO:0000313" key="6">
    <source>
        <dbReference type="Proteomes" id="UP000510686"/>
    </source>
</evidence>
<organism evidence="5 6">
    <name type="scientific">Metarhizium brunneum</name>
    <dbReference type="NCBI Taxonomy" id="500148"/>
    <lineage>
        <taxon>Eukaryota</taxon>
        <taxon>Fungi</taxon>
        <taxon>Dikarya</taxon>
        <taxon>Ascomycota</taxon>
        <taxon>Pezizomycotina</taxon>
        <taxon>Sordariomycetes</taxon>
        <taxon>Hypocreomycetidae</taxon>
        <taxon>Hypocreales</taxon>
        <taxon>Clavicipitaceae</taxon>
        <taxon>Metarhizium</taxon>
    </lineage>
</organism>
<dbReference type="Gene3D" id="3.40.50.300">
    <property type="entry name" value="P-loop containing nucleotide triphosphate hydrolases"/>
    <property type="match status" value="1"/>
</dbReference>
<evidence type="ECO:0000259" key="4">
    <source>
        <dbReference type="Pfam" id="PF24883"/>
    </source>
</evidence>
<dbReference type="Proteomes" id="UP000510686">
    <property type="component" value="Chromosome 5"/>
</dbReference>
<keyword evidence="6" id="KW-1185">Reference proteome</keyword>
<dbReference type="InterPro" id="IPR054471">
    <property type="entry name" value="GPIID_WHD"/>
</dbReference>
<dbReference type="InterPro" id="IPR056884">
    <property type="entry name" value="NPHP3-like_N"/>
</dbReference>
<evidence type="ECO:0000259" key="3">
    <source>
        <dbReference type="Pfam" id="PF22939"/>
    </source>
</evidence>
<dbReference type="Pfam" id="PF22939">
    <property type="entry name" value="WHD_GPIID"/>
    <property type="match status" value="1"/>
</dbReference>
<evidence type="ECO:0000256" key="1">
    <source>
        <dbReference type="ARBA" id="ARBA00022737"/>
    </source>
</evidence>
<dbReference type="PANTHER" id="PTHR46082">
    <property type="entry name" value="ATP/GTP-BINDING PROTEIN-RELATED"/>
    <property type="match status" value="1"/>
</dbReference>
<feature type="domain" description="GPI inositol-deacylase winged helix" evidence="3">
    <location>
        <begin position="662"/>
        <end position="737"/>
    </location>
</feature>
<feature type="domain" description="Nephrocystin 3-like N-terminal" evidence="4">
    <location>
        <begin position="386"/>
        <end position="551"/>
    </location>
</feature>
<gene>
    <name evidence="5" type="ORF">G6M90_00g082770</name>
</gene>
<protein>
    <submittedName>
        <fullName evidence="5">Uncharacterized protein</fullName>
    </submittedName>
</protein>
<dbReference type="GO" id="GO:0003824">
    <property type="term" value="F:catalytic activity"/>
    <property type="evidence" value="ECO:0007669"/>
    <property type="project" value="InterPro"/>
</dbReference>
<dbReference type="GeneID" id="26243676"/>
<reference evidence="5 6" key="1">
    <citation type="submission" date="2020-07" db="EMBL/GenBank/DDBJ databases">
        <title>Telomere length de novo assembly of all 7 chromosomes of the fungus, Metarhizium brunneum, using a novel assembly pipeline.</title>
        <authorList>
            <person name="Saud z."/>
            <person name="Kortsinoglou A."/>
            <person name="Kouvelis V.N."/>
            <person name="Butt T.M."/>
        </authorList>
    </citation>
    <scope>NUCLEOTIDE SEQUENCE [LARGE SCALE GENOMIC DNA]</scope>
    <source>
        <strain evidence="5 6">4556</strain>
    </source>
</reference>
<dbReference type="InterPro" id="IPR053137">
    <property type="entry name" value="NLR-like"/>
</dbReference>
<sequence length="1291" mass="146951">MALARPRLDNSEYTVGWIAALPHERTAVRAMLDETHASPQYRHEKDDNIYVLGSVRCEIGQHYVVIAGLPSGQCGNTAATTAAVQMLSTFPAIKFGLMVGIGGGIWSEKNDIRLGDVVVSNPDGSFGGVKQYDSGKSTVDGFQHSGWLKPPPRILLNAITELQSKHGMERSMIPDILRDMHRKHPLMQQSRTGPGFVHQGTSNDRLFRSDYHHQRKDENCHACDKTGEIARKERPDCDPFIHYGTIASGDKIIKDPQTRDHLAQDCLCFETEAAGLMNDFPCLVIRGISDYCDSHKNDEWQKYAAATAAAYAKELLLIIDPADVNKATRARDVARKLDQVTRAQEQVTEEIRQGQERKDRDDILEWITHIDYGHQYSAILKKRLEGTGQWLLDSTEFKNWLESKGETLFCSGIPGAGKTVLSAIVIDHLCGKFGQDSSIGIAWLFCEYDRHDEQTLEHLLLSLLKQLLKQQTTLPNCVTELYELHQRRTTRPSINDIVKLLQSSTATLSRIFVIVDALDECQTTGGCQMDFISVLFTFKDVVKANIFATSRHIDRIQKRFRGCISLEVKAKAEDIRMYLRGQKRRFTQGLVNDELQARIESKVIQASESMFLLAAFHMNRLVELKTRQDIINFLESIQESGLDAAYKKTIETIENQDQNSVSLAKRILAWTVYAERSFSIEELRHVLAVRAGTKQFNPDYMPCATDLLSVCAGLVTYNNQRGFFRLVHYTTLEFFRQTRPDWLQDMQADLAETCLTYLLYDCFRVGSCRADQVFEAEFDFYKYAAASWARHAGIDRSSGASLARKEKTQLLLDEFLATDPLPPSFLYWLFRLKECIIHDIDNFPSEDSYWGISGLVFSPLNWLSNTTFATSCRRKRFTWSSDKMTFAVLHALITASLERARLVLAPCPHPEHWHNLFSSAFEDRPPLCLDDGALGCKKSCTPEAVENLKRWNKKIFEFLFQAVDEDGLTKKAGRQKSPPEQSRDMFSRDTCSQGFSRRRLLHHKFSIIEKPDVSSLPTDPHVETRDFTEWLPLFENHDAPQRCLEEIANLTVILLLKAKAGFKEWTKEEEELFRRLLLKPVHKYQEYQYIPVDFLDQDPVLLDVIHLGCDALDFLVRSGVDVNEQFRRHPSGTALVAAVVHDLESKAPCVEYLLKHGADSNQQTNGREYGSALIAACALGRMDALNLLLQQPNIGVNMEIKFDLYGTALIAACAKGNIDALHLLLQQPNVEVAMRTEFGEYGTAFMQHAQTVEWMLYIFYYNSLMWMSIWRHNSAAIEQLLLQHVQILDWF</sequence>
<dbReference type="Gene3D" id="3.40.50.1580">
    <property type="entry name" value="Nucleoside phosphorylase domain"/>
    <property type="match status" value="1"/>
</dbReference>
<dbReference type="Gene3D" id="1.25.40.20">
    <property type="entry name" value="Ankyrin repeat-containing domain"/>
    <property type="match status" value="1"/>
</dbReference>
<accession>A0A7D5V269</accession>
<dbReference type="InterPro" id="IPR027417">
    <property type="entry name" value="P-loop_NTPase"/>
</dbReference>
<evidence type="ECO:0000313" key="5">
    <source>
        <dbReference type="EMBL" id="QLI72517.1"/>
    </source>
</evidence>
<dbReference type="GO" id="GO:0009116">
    <property type="term" value="P:nucleoside metabolic process"/>
    <property type="evidence" value="ECO:0007669"/>
    <property type="project" value="InterPro"/>
</dbReference>
<dbReference type="InterPro" id="IPR035994">
    <property type="entry name" value="Nucleoside_phosphorylase_sf"/>
</dbReference>
<dbReference type="OrthoDB" id="626167at2759"/>
<dbReference type="SUPFAM" id="SSF48403">
    <property type="entry name" value="Ankyrin repeat"/>
    <property type="match status" value="1"/>
</dbReference>
<dbReference type="SUPFAM" id="SSF52540">
    <property type="entry name" value="P-loop containing nucleoside triphosphate hydrolases"/>
    <property type="match status" value="1"/>
</dbReference>
<dbReference type="InterPro" id="IPR002110">
    <property type="entry name" value="Ankyrin_rpt"/>
</dbReference>
<dbReference type="Pfam" id="PF12796">
    <property type="entry name" value="Ank_2"/>
    <property type="match status" value="1"/>
</dbReference>
<evidence type="ECO:0000256" key="2">
    <source>
        <dbReference type="SAM" id="MobiDB-lite"/>
    </source>
</evidence>
<proteinExistence type="predicted"/>
<dbReference type="InterPro" id="IPR036770">
    <property type="entry name" value="Ankyrin_rpt-contain_sf"/>
</dbReference>
<keyword evidence="1" id="KW-0677">Repeat</keyword>
<dbReference type="RefSeq" id="XP_014543499.1">
    <property type="nucleotide sequence ID" value="XM_014688013.1"/>
</dbReference>
<dbReference type="EMBL" id="CP058936">
    <property type="protein sequence ID" value="QLI72517.1"/>
    <property type="molecule type" value="Genomic_DNA"/>
</dbReference>
<dbReference type="PANTHER" id="PTHR46082:SF11">
    <property type="entry name" value="AAA+ ATPASE DOMAIN-CONTAINING PROTEIN-RELATED"/>
    <property type="match status" value="1"/>
</dbReference>
<dbReference type="SUPFAM" id="SSF53167">
    <property type="entry name" value="Purine and uridine phosphorylases"/>
    <property type="match status" value="1"/>
</dbReference>
<name>A0A7D5V269_9HYPO</name>
<feature type="region of interest" description="Disordered" evidence="2">
    <location>
        <begin position="969"/>
        <end position="989"/>
    </location>
</feature>
<dbReference type="KEGG" id="mbrn:26243676"/>
<dbReference type="Pfam" id="PF24883">
    <property type="entry name" value="NPHP3_N"/>
    <property type="match status" value="1"/>
</dbReference>